<keyword evidence="6" id="KW-0520">NAD</keyword>
<feature type="binding site" evidence="6">
    <location>
        <position position="106"/>
    </location>
    <ligand>
        <name>[4Fe-4S] cluster</name>
        <dbReference type="ChEBI" id="CHEBI:49883"/>
        <label>1</label>
    </ligand>
</feature>
<feature type="binding site" evidence="6">
    <location>
        <position position="116"/>
    </location>
    <ligand>
        <name>[4Fe-4S] cluster</name>
        <dbReference type="ChEBI" id="CHEBI:49883"/>
        <label>2</label>
    </ligand>
</feature>
<feature type="binding site" evidence="6">
    <location>
        <position position="112"/>
    </location>
    <ligand>
        <name>[4Fe-4S] cluster</name>
        <dbReference type="ChEBI" id="CHEBI:49883"/>
        <label>1</label>
    </ligand>
</feature>
<dbReference type="RefSeq" id="WP_104977388.1">
    <property type="nucleotide sequence ID" value="NZ_CP012673.1"/>
</dbReference>
<keyword evidence="3" id="KW-0677">Repeat</keyword>
<dbReference type="PROSITE" id="PS51379">
    <property type="entry name" value="4FE4S_FER_2"/>
    <property type="match status" value="2"/>
</dbReference>
<comment type="subcellular location">
    <subcellularLocation>
        <location evidence="6">Cell membrane</location>
        <topology evidence="6">Peripheral membrane protein</topology>
    </subcellularLocation>
</comment>
<evidence type="ECO:0000256" key="6">
    <source>
        <dbReference type="HAMAP-Rule" id="MF_01351"/>
    </source>
</evidence>
<dbReference type="GO" id="GO:0005506">
    <property type="term" value="F:iron ion binding"/>
    <property type="evidence" value="ECO:0007669"/>
    <property type="project" value="UniProtKB-UniRule"/>
</dbReference>
<reference evidence="9 10" key="1">
    <citation type="submission" date="2015-09" db="EMBL/GenBank/DDBJ databases">
        <title>Sorangium comparison.</title>
        <authorList>
            <person name="Zaburannyi N."/>
            <person name="Bunk B."/>
            <person name="Overmann J."/>
            <person name="Mueller R."/>
        </authorList>
    </citation>
    <scope>NUCLEOTIDE SEQUENCE [LARGE SCALE GENOMIC DNA]</scope>
    <source>
        <strain evidence="9 10">So ce26</strain>
    </source>
</reference>
<keyword evidence="6" id="KW-1003">Cell membrane</keyword>
<proteinExistence type="inferred from homology"/>
<evidence type="ECO:0000256" key="5">
    <source>
        <dbReference type="ARBA" id="ARBA00023014"/>
    </source>
</evidence>
<evidence type="ECO:0000256" key="2">
    <source>
        <dbReference type="ARBA" id="ARBA00022723"/>
    </source>
</evidence>
<comment type="similarity">
    <text evidence="6">Belongs to the complex I 23 kDa subunit family.</text>
</comment>
<comment type="subunit">
    <text evidence="6">NDH-1 is composed of 14 different subunits. Subunits NuoA, H, J, K, L, M, N constitute the membrane sector of the complex.</text>
</comment>
<dbReference type="Pfam" id="PF00037">
    <property type="entry name" value="Fer4"/>
    <property type="match status" value="1"/>
</dbReference>
<dbReference type="Gene3D" id="3.30.70.3270">
    <property type="match status" value="1"/>
</dbReference>
<evidence type="ECO:0000259" key="8">
    <source>
        <dbReference type="PROSITE" id="PS51379"/>
    </source>
</evidence>
<dbReference type="PROSITE" id="PS00198">
    <property type="entry name" value="4FE4S_FER_1"/>
    <property type="match status" value="1"/>
</dbReference>
<dbReference type="Proteomes" id="UP000238348">
    <property type="component" value="Chromosome"/>
</dbReference>
<dbReference type="GO" id="GO:0050136">
    <property type="term" value="F:NADH dehydrogenase (quinone) (non-electrogenic) activity"/>
    <property type="evidence" value="ECO:0007669"/>
    <property type="project" value="UniProtKB-UniRule"/>
</dbReference>
<dbReference type="InterPro" id="IPR017896">
    <property type="entry name" value="4Fe4S_Fe-S-bd"/>
</dbReference>
<organism evidence="9 10">
    <name type="scientific">Sorangium cellulosum</name>
    <name type="common">Polyangium cellulosum</name>
    <dbReference type="NCBI Taxonomy" id="56"/>
    <lineage>
        <taxon>Bacteria</taxon>
        <taxon>Pseudomonadati</taxon>
        <taxon>Myxococcota</taxon>
        <taxon>Polyangia</taxon>
        <taxon>Polyangiales</taxon>
        <taxon>Polyangiaceae</taxon>
        <taxon>Sorangium</taxon>
    </lineage>
</organism>
<keyword evidence="6" id="KW-1278">Translocase</keyword>
<dbReference type="GO" id="GO:0051539">
    <property type="term" value="F:4 iron, 4 sulfur cluster binding"/>
    <property type="evidence" value="ECO:0007669"/>
    <property type="project" value="UniProtKB-KW"/>
</dbReference>
<keyword evidence="2 6" id="KW-0479">Metal-binding</keyword>
<dbReference type="InterPro" id="IPR010226">
    <property type="entry name" value="NADH_quinone_OxRdtase_chainI"/>
</dbReference>
<dbReference type="HAMAP" id="MF_01351">
    <property type="entry name" value="NDH1_NuoI"/>
    <property type="match status" value="1"/>
</dbReference>
<protein>
    <recommendedName>
        <fullName evidence="6">NADH-quinone oxidoreductase subunit I</fullName>
        <ecNumber evidence="6">7.1.1.-</ecNumber>
    </recommendedName>
    <alternativeName>
        <fullName evidence="6">NADH dehydrogenase I subunit I</fullName>
    </alternativeName>
    <alternativeName>
        <fullName evidence="6">NDH-1 subunit I</fullName>
    </alternativeName>
</protein>
<keyword evidence="1 6" id="KW-0004">4Fe-4S</keyword>
<comment type="catalytic activity">
    <reaction evidence="6">
        <text>a quinone + NADH + 5 H(+)(in) = a quinol + NAD(+) + 4 H(+)(out)</text>
        <dbReference type="Rhea" id="RHEA:57888"/>
        <dbReference type="ChEBI" id="CHEBI:15378"/>
        <dbReference type="ChEBI" id="CHEBI:24646"/>
        <dbReference type="ChEBI" id="CHEBI:57540"/>
        <dbReference type="ChEBI" id="CHEBI:57945"/>
        <dbReference type="ChEBI" id="CHEBI:132124"/>
    </reaction>
</comment>
<keyword evidence="4 6" id="KW-0408">Iron</keyword>
<keyword evidence="6" id="KW-0472">Membrane</keyword>
<evidence type="ECO:0000313" key="9">
    <source>
        <dbReference type="EMBL" id="AUX39422.1"/>
    </source>
</evidence>
<evidence type="ECO:0000256" key="3">
    <source>
        <dbReference type="ARBA" id="ARBA00022737"/>
    </source>
</evidence>
<feature type="binding site" evidence="6">
    <location>
        <position position="161"/>
    </location>
    <ligand>
        <name>[4Fe-4S] cluster</name>
        <dbReference type="ChEBI" id="CHEBI:49883"/>
        <label>1</label>
    </ligand>
</feature>
<sequence>MPKAPLSNPWTKPAAKAVTGKPIPRPNRSADVQAYIPEMVKGLGITMKHFFKNTKEMVLGQKPDPVLESLEPGVTTISYPEEKRPYPERFRGVHRLTLRDDGSPRCVACLCCSTACPAQCISIDPAEYPEGDRRRGYERYPGSFVIDELRCVFCGFCVEACPVDAIRMDTGLHAAPYDSREQFIYRRELLMSLSDRDGTQVTANPRHEPGDPTHPGLTREHADH</sequence>
<feature type="binding site" evidence="6">
    <location>
        <position position="154"/>
    </location>
    <ligand>
        <name>[4Fe-4S] cluster</name>
        <dbReference type="ChEBI" id="CHEBI:49883"/>
        <label>2</label>
    </ligand>
</feature>
<comment type="function">
    <text evidence="6">NDH-1 shuttles electrons from NADH, via FMN and iron-sulfur (Fe-S) centers, to quinones in the respiratory chain. The immediate electron acceptor for the enzyme in this species is believed to be ubiquinone. Couples the redox reaction to proton translocation (for every two electrons transferred, four hydrogen ions are translocated across the cytoplasmic membrane), and thus conserves the redox energy in a proton gradient.</text>
</comment>
<feature type="binding site" evidence="6">
    <location>
        <position position="109"/>
    </location>
    <ligand>
        <name>[4Fe-4S] cluster</name>
        <dbReference type="ChEBI" id="CHEBI:49883"/>
        <label>1</label>
    </ligand>
</feature>
<feature type="domain" description="4Fe-4S ferredoxin-type" evidence="8">
    <location>
        <begin position="142"/>
        <end position="171"/>
    </location>
</feature>
<dbReference type="InterPro" id="IPR017900">
    <property type="entry name" value="4Fe4S_Fe_S_CS"/>
</dbReference>
<keyword evidence="5 6" id="KW-0411">Iron-sulfur</keyword>
<dbReference type="EC" id="7.1.1.-" evidence="6"/>
<feature type="compositionally biased region" description="Basic and acidic residues" evidence="7">
    <location>
        <begin position="205"/>
        <end position="224"/>
    </location>
</feature>
<feature type="region of interest" description="Disordered" evidence="7">
    <location>
        <begin position="1"/>
        <end position="29"/>
    </location>
</feature>
<name>A0A2L0EJE8_SORCE</name>
<gene>
    <name evidence="6" type="primary">nuoI</name>
    <name evidence="9" type="ORF">SOCE26_008130</name>
</gene>
<evidence type="ECO:0000313" key="10">
    <source>
        <dbReference type="Proteomes" id="UP000238348"/>
    </source>
</evidence>
<evidence type="ECO:0000256" key="7">
    <source>
        <dbReference type="SAM" id="MobiDB-lite"/>
    </source>
</evidence>
<accession>A0A2L0EJE8</accession>
<feature type="domain" description="4Fe-4S ferredoxin-type" evidence="8">
    <location>
        <begin position="94"/>
        <end position="126"/>
    </location>
</feature>
<dbReference type="AlphaFoldDB" id="A0A2L0EJE8"/>
<dbReference type="GO" id="GO:0048038">
    <property type="term" value="F:quinone binding"/>
    <property type="evidence" value="ECO:0007669"/>
    <property type="project" value="UniProtKB-KW"/>
</dbReference>
<dbReference type="PANTHER" id="PTHR10849">
    <property type="entry name" value="NADH DEHYDROGENASE UBIQUINONE IRON-SULFUR PROTEIN 8, MITOCHONDRIAL"/>
    <property type="match status" value="1"/>
</dbReference>
<dbReference type="EMBL" id="CP012673">
    <property type="protein sequence ID" value="AUX39422.1"/>
    <property type="molecule type" value="Genomic_DNA"/>
</dbReference>
<dbReference type="GO" id="GO:0005886">
    <property type="term" value="C:plasma membrane"/>
    <property type="evidence" value="ECO:0007669"/>
    <property type="project" value="UniProtKB-SubCell"/>
</dbReference>
<comment type="cofactor">
    <cofactor evidence="6">
        <name>[4Fe-4S] cluster</name>
        <dbReference type="ChEBI" id="CHEBI:49883"/>
    </cofactor>
    <text evidence="6">Binds 2 [4Fe-4S] clusters per subunit.</text>
</comment>
<evidence type="ECO:0000256" key="4">
    <source>
        <dbReference type="ARBA" id="ARBA00023004"/>
    </source>
</evidence>
<feature type="binding site" evidence="6">
    <location>
        <position position="157"/>
    </location>
    <ligand>
        <name>[4Fe-4S] cluster</name>
        <dbReference type="ChEBI" id="CHEBI:49883"/>
        <label>2</label>
    </ligand>
</feature>
<feature type="region of interest" description="Disordered" evidence="7">
    <location>
        <begin position="198"/>
        <end position="224"/>
    </location>
</feature>
<dbReference type="OrthoDB" id="9808559at2"/>
<evidence type="ECO:0000256" key="1">
    <source>
        <dbReference type="ARBA" id="ARBA00022485"/>
    </source>
</evidence>
<feature type="binding site" evidence="6">
    <location>
        <position position="151"/>
    </location>
    <ligand>
        <name>[4Fe-4S] cluster</name>
        <dbReference type="ChEBI" id="CHEBI:49883"/>
        <label>2</label>
    </ligand>
</feature>
<keyword evidence="6" id="KW-0830">Ubiquinone</keyword>
<keyword evidence="6" id="KW-0874">Quinone</keyword>
<dbReference type="SUPFAM" id="SSF54862">
    <property type="entry name" value="4Fe-4S ferredoxins"/>
    <property type="match status" value="1"/>
</dbReference>